<protein>
    <recommendedName>
        <fullName evidence="9">XK-related protein</fullName>
    </recommendedName>
</protein>
<evidence type="ECO:0000313" key="8">
    <source>
        <dbReference type="EMBL" id="CAD9092936.1"/>
    </source>
</evidence>
<feature type="transmembrane region" description="Helical" evidence="7">
    <location>
        <begin position="433"/>
        <end position="459"/>
    </location>
</feature>
<keyword evidence="5 7" id="KW-0472">Membrane</keyword>
<keyword evidence="3 7" id="KW-0812">Transmembrane</keyword>
<gene>
    <name evidence="8" type="ORF">NDES1114_LOCUS2825</name>
</gene>
<evidence type="ECO:0000256" key="5">
    <source>
        <dbReference type="ARBA" id="ARBA00023136"/>
    </source>
</evidence>
<feature type="transmembrane region" description="Helical" evidence="7">
    <location>
        <begin position="105"/>
        <end position="129"/>
    </location>
</feature>
<evidence type="ECO:0000256" key="7">
    <source>
        <dbReference type="SAM" id="Phobius"/>
    </source>
</evidence>
<evidence type="ECO:0000256" key="4">
    <source>
        <dbReference type="ARBA" id="ARBA00022989"/>
    </source>
</evidence>
<feature type="transmembrane region" description="Helical" evidence="7">
    <location>
        <begin position="645"/>
        <end position="669"/>
    </location>
</feature>
<keyword evidence="4 7" id="KW-1133">Transmembrane helix</keyword>
<evidence type="ECO:0000256" key="6">
    <source>
        <dbReference type="SAM" id="MobiDB-lite"/>
    </source>
</evidence>
<feature type="transmembrane region" description="Helical" evidence="7">
    <location>
        <begin position="605"/>
        <end position="625"/>
    </location>
</feature>
<dbReference type="Pfam" id="PF09815">
    <property type="entry name" value="XK-related"/>
    <property type="match status" value="1"/>
</dbReference>
<dbReference type="GO" id="GO:0005886">
    <property type="term" value="C:plasma membrane"/>
    <property type="evidence" value="ECO:0007669"/>
    <property type="project" value="UniProtKB-ARBA"/>
</dbReference>
<feature type="region of interest" description="Disordered" evidence="6">
    <location>
        <begin position="494"/>
        <end position="518"/>
    </location>
</feature>
<evidence type="ECO:0000256" key="3">
    <source>
        <dbReference type="ARBA" id="ARBA00022692"/>
    </source>
</evidence>
<reference evidence="8" key="1">
    <citation type="submission" date="2021-01" db="EMBL/GenBank/DDBJ databases">
        <authorList>
            <person name="Corre E."/>
            <person name="Pelletier E."/>
            <person name="Niang G."/>
            <person name="Scheremetjew M."/>
            <person name="Finn R."/>
            <person name="Kale V."/>
            <person name="Holt S."/>
            <person name="Cochrane G."/>
            <person name="Meng A."/>
            <person name="Brown T."/>
            <person name="Cohen L."/>
        </authorList>
    </citation>
    <scope>NUCLEOTIDE SEQUENCE</scope>
    <source>
        <strain evidence="8">CCAP 1951/1</strain>
    </source>
</reference>
<feature type="region of interest" description="Disordered" evidence="6">
    <location>
        <begin position="1"/>
        <end position="59"/>
    </location>
</feature>
<accession>A0A7S1PND7</accession>
<evidence type="ECO:0008006" key="9">
    <source>
        <dbReference type="Google" id="ProtNLM"/>
    </source>
</evidence>
<comment type="subcellular location">
    <subcellularLocation>
        <location evidence="1">Membrane</location>
        <topology evidence="1">Multi-pass membrane protein</topology>
    </subcellularLocation>
</comment>
<name>A0A7S1PND7_NEODS</name>
<feature type="compositionally biased region" description="Polar residues" evidence="6">
    <location>
        <begin position="203"/>
        <end position="215"/>
    </location>
</feature>
<proteinExistence type="inferred from homology"/>
<feature type="compositionally biased region" description="Low complexity" evidence="6">
    <location>
        <begin position="1"/>
        <end position="11"/>
    </location>
</feature>
<evidence type="ECO:0000256" key="2">
    <source>
        <dbReference type="ARBA" id="ARBA00008789"/>
    </source>
</evidence>
<feature type="region of interest" description="Disordered" evidence="6">
    <location>
        <begin position="187"/>
        <end position="219"/>
    </location>
</feature>
<dbReference type="AlphaFoldDB" id="A0A7S1PND7"/>
<feature type="transmembrane region" description="Helical" evidence="7">
    <location>
        <begin position="307"/>
        <end position="326"/>
    </location>
</feature>
<sequence length="761" mass="85369">MPGKQRAQARPLAPPPPIRGAPYNPEMNRRDERATTARARGAVAPDAAGAEPTTAAAPAPHRGRIDWLSVGAWAFEIFTAALSIVDVLSDVLVAMQFYDAGHMGWFWMVIASLFVSNCVYSVMAMAMVLDERWQMSPTSNNWRAAGYFCAVFPFAQAFPLVQWFLEVREQVKQDALGPKVVHSKRRAYATESDDGDDGMPLTRSDSWTAQATSRAAQEDLDEDEQLRLFVRRMHKSFERHMKANAGFYVETVVEAAPQAVIQLVAVTALGEATGLQLLSMCLSLFSIVTKAYVVCVTYDLRAMAFKAALIAFDVFSLFHVFATVLAREEVVETTLSLLVPSVLGISDSEPSGFPGFEWVPLRMSHLAASWLWKDLHLIVTAMILLAGLGMFIVVDEYVFGRRRPDYFAGFVIAGGFIVCFFPAALALEAAKLSFFLFPLLALLPGTHAMPFYACSFGFYRRGLAKGRSEAFERLKHVLHYCVTTSAAKQRDETMARHRQSHAKQQRNIAQTGRARRRYQPRAPRDVYLDFMEQALHRLIDEGRLQLWSFRRPQYVDPHLPPPPPQPKWSWSEFFGKLKLFPRRVWNELRRWWTNASRKDRTLVPVMWIGGIIAFQGMCMYVYAVLFNLAFPFVHAWRYGIAHQNVLQLTCLACSGASLAVIVLLLPFMFRFVTFTFVVREVCQSLGTSHTPQQASEASEMVSQYHKPPQVGVLKAAISVSVLPFDVTEEVASFLALNDLDLSSLSVEQCAALKDRAGDTTN</sequence>
<evidence type="ECO:0000256" key="1">
    <source>
        <dbReference type="ARBA" id="ARBA00004141"/>
    </source>
</evidence>
<feature type="transmembrane region" description="Helical" evidence="7">
    <location>
        <begin position="67"/>
        <end position="85"/>
    </location>
</feature>
<feature type="compositionally biased region" description="Low complexity" evidence="6">
    <location>
        <begin position="36"/>
        <end position="59"/>
    </location>
</feature>
<feature type="transmembrane region" description="Helical" evidence="7">
    <location>
        <begin position="277"/>
        <end position="300"/>
    </location>
</feature>
<feature type="transmembrane region" description="Helical" evidence="7">
    <location>
        <begin position="375"/>
        <end position="394"/>
    </location>
</feature>
<comment type="similarity">
    <text evidence="2">Belongs to the XK family.</text>
</comment>
<dbReference type="EMBL" id="HBGF01004096">
    <property type="protein sequence ID" value="CAD9092936.1"/>
    <property type="molecule type" value="Transcribed_RNA"/>
</dbReference>
<feature type="transmembrane region" description="Helical" evidence="7">
    <location>
        <begin position="141"/>
        <end position="165"/>
    </location>
</feature>
<organism evidence="8">
    <name type="scientific">Neobodo designis</name>
    <name type="common">Flagellated protozoan</name>
    <name type="synonym">Bodo designis</name>
    <dbReference type="NCBI Taxonomy" id="312471"/>
    <lineage>
        <taxon>Eukaryota</taxon>
        <taxon>Discoba</taxon>
        <taxon>Euglenozoa</taxon>
        <taxon>Kinetoplastea</taxon>
        <taxon>Metakinetoplastina</taxon>
        <taxon>Neobodonida</taxon>
        <taxon>Neobodo</taxon>
    </lineage>
</organism>
<dbReference type="InterPro" id="IPR018629">
    <property type="entry name" value="XK-rel"/>
</dbReference>
<feature type="transmembrane region" description="Helical" evidence="7">
    <location>
        <begin position="406"/>
        <end position="427"/>
    </location>
</feature>